<keyword evidence="2" id="KW-0645">Protease</keyword>
<dbReference type="PIRSF" id="PIRSF038001">
    <property type="entry name" value="Caspase_ICE"/>
    <property type="match status" value="1"/>
</dbReference>
<dbReference type="InterPro" id="IPR015917">
    <property type="entry name" value="Pept_C14A"/>
</dbReference>
<dbReference type="Gene3D" id="3.40.50.1460">
    <property type="match status" value="1"/>
</dbReference>
<dbReference type="PROSITE" id="PS01122">
    <property type="entry name" value="CASPASE_CYS"/>
    <property type="match status" value="1"/>
</dbReference>
<dbReference type="PROSITE" id="PS50209">
    <property type="entry name" value="CARD"/>
    <property type="match status" value="1"/>
</dbReference>
<accession>A0ABP1Q9G4</accession>
<dbReference type="CDD" id="cd01671">
    <property type="entry name" value="CARD"/>
    <property type="match status" value="1"/>
</dbReference>
<evidence type="ECO:0000259" key="11">
    <source>
        <dbReference type="PROSITE" id="PS50209"/>
    </source>
</evidence>
<dbReference type="PROSITE" id="PS50207">
    <property type="entry name" value="CASPASE_P10"/>
    <property type="match status" value="1"/>
</dbReference>
<dbReference type="PROSITE" id="PS50208">
    <property type="entry name" value="CASPASE_P20"/>
    <property type="match status" value="1"/>
</dbReference>
<dbReference type="PANTHER" id="PTHR47901">
    <property type="entry name" value="CASPASE RECRUITMENT DOMAIN-CONTAINING PROTEIN 18"/>
    <property type="match status" value="1"/>
</dbReference>
<evidence type="ECO:0000313" key="13">
    <source>
        <dbReference type="Proteomes" id="UP001642540"/>
    </source>
</evidence>
<feature type="compositionally biased region" description="Polar residues" evidence="8">
    <location>
        <begin position="119"/>
        <end position="132"/>
    </location>
</feature>
<comment type="similarity">
    <text evidence="1 7">Belongs to the peptidase C14A family.</text>
</comment>
<dbReference type="Pfam" id="PF00656">
    <property type="entry name" value="Peptidase_C14"/>
    <property type="match status" value="1"/>
</dbReference>
<evidence type="ECO:0000259" key="10">
    <source>
        <dbReference type="PROSITE" id="PS50208"/>
    </source>
</evidence>
<dbReference type="Proteomes" id="UP001642540">
    <property type="component" value="Unassembled WGS sequence"/>
</dbReference>
<evidence type="ECO:0000256" key="2">
    <source>
        <dbReference type="ARBA" id="ARBA00022670"/>
    </source>
</evidence>
<dbReference type="SUPFAM" id="SSF52129">
    <property type="entry name" value="Caspase-like"/>
    <property type="match status" value="1"/>
</dbReference>
<dbReference type="InterPro" id="IPR002138">
    <property type="entry name" value="Pept_C14_p10"/>
</dbReference>
<dbReference type="Pfam" id="PF00619">
    <property type="entry name" value="CARD"/>
    <property type="match status" value="1"/>
</dbReference>
<keyword evidence="13" id="KW-1185">Reference proteome</keyword>
<evidence type="ECO:0000256" key="7">
    <source>
        <dbReference type="RuleBase" id="RU003971"/>
    </source>
</evidence>
<gene>
    <name evidence="12" type="ORF">ODALV1_LOCUS8824</name>
</gene>
<keyword evidence="3" id="KW-0053">Apoptosis</keyword>
<evidence type="ECO:0000259" key="9">
    <source>
        <dbReference type="PROSITE" id="PS50207"/>
    </source>
</evidence>
<proteinExistence type="inferred from homology"/>
<dbReference type="InterPro" id="IPR002398">
    <property type="entry name" value="Pept_C14"/>
</dbReference>
<dbReference type="EMBL" id="CAXLJM020000027">
    <property type="protein sequence ID" value="CAL8094579.1"/>
    <property type="molecule type" value="Genomic_DNA"/>
</dbReference>
<dbReference type="PANTHER" id="PTHR47901:SF8">
    <property type="entry name" value="CASPASE-3"/>
    <property type="match status" value="1"/>
</dbReference>
<dbReference type="InterPro" id="IPR001315">
    <property type="entry name" value="CARD"/>
</dbReference>
<feature type="region of interest" description="Disordered" evidence="8">
    <location>
        <begin position="111"/>
        <end position="151"/>
    </location>
</feature>
<evidence type="ECO:0000256" key="4">
    <source>
        <dbReference type="ARBA" id="ARBA00022801"/>
    </source>
</evidence>
<feature type="region of interest" description="Disordered" evidence="8">
    <location>
        <begin position="159"/>
        <end position="178"/>
    </location>
</feature>
<keyword evidence="4" id="KW-0378">Hydrolase</keyword>
<keyword evidence="6" id="KW-0865">Zymogen</keyword>
<dbReference type="PRINTS" id="PR00376">
    <property type="entry name" value="IL1BCENZYME"/>
</dbReference>
<keyword evidence="5" id="KW-0788">Thiol protease</keyword>
<evidence type="ECO:0000256" key="8">
    <source>
        <dbReference type="SAM" id="MobiDB-lite"/>
    </source>
</evidence>
<feature type="domain" description="Caspase family p20" evidence="10">
    <location>
        <begin position="219"/>
        <end position="357"/>
    </location>
</feature>
<dbReference type="SMART" id="SM00115">
    <property type="entry name" value="CASc"/>
    <property type="match status" value="1"/>
</dbReference>
<reference evidence="12 13" key="1">
    <citation type="submission" date="2024-08" db="EMBL/GenBank/DDBJ databases">
        <authorList>
            <person name="Cucini C."/>
            <person name="Frati F."/>
        </authorList>
    </citation>
    <scope>NUCLEOTIDE SEQUENCE [LARGE SCALE GENOMIC DNA]</scope>
</reference>
<feature type="compositionally biased region" description="Low complexity" evidence="8">
    <location>
        <begin position="163"/>
        <end position="178"/>
    </location>
</feature>
<evidence type="ECO:0008006" key="14">
    <source>
        <dbReference type="Google" id="ProtNLM"/>
    </source>
</evidence>
<dbReference type="CDD" id="cd00032">
    <property type="entry name" value="CASc"/>
    <property type="match status" value="1"/>
</dbReference>
<evidence type="ECO:0000256" key="6">
    <source>
        <dbReference type="ARBA" id="ARBA00023145"/>
    </source>
</evidence>
<evidence type="ECO:0000256" key="1">
    <source>
        <dbReference type="ARBA" id="ARBA00010134"/>
    </source>
</evidence>
<dbReference type="Gene3D" id="1.10.533.10">
    <property type="entry name" value="Death Domain, Fas"/>
    <property type="match status" value="1"/>
</dbReference>
<sequence>MEQVDRDTIQRNIVMLSTMVDLEALYRELIHRGVIDQLFLDRIKTTYRVPQEQAQEFFMSYTKRGPSAFQVLVESLERSGHISEARTLSSNNVNSYNANVFISHPVVSSTTGEVSSTVNRSENGTNGYFPQGSSSSSNSPTSSTSIPNSPLMRHHMSRVEPLSGSNSPTSSCSSSSTDQLRSSLNTCTISEQPPLVIRVRHAEQYNVGIHHAYSMMSRPRGFALIVNNIEFLGDPQSRRDGAEKDSVHLQQLLEQLGFQVLVRHNVRKQELIHHETGIIKRFLDQFRSVNVDAAIVAIMSHGKEGHIRSVDPESSRNSSQNYWHFYDEILKHFNNRYCPALKGKPKIFIVQACQGERRDRGVRRTQIDGRDLSTEESTVSSSFGEWVPTMPPDNIPETEDMIVCYSTVPGFVSNRDIEHGTWYIRTLCKIFMECAWNTDVIKLLQRVGWEMRGISSEFGTKQMSSFHVLGLHHDLYFNPGLFENTLNGRRRSSADGERFPIANNTAVP</sequence>
<feature type="compositionally biased region" description="Low complexity" evidence="8">
    <location>
        <begin position="133"/>
        <end position="150"/>
    </location>
</feature>
<dbReference type="InterPro" id="IPR029030">
    <property type="entry name" value="Caspase-like_dom_sf"/>
</dbReference>
<dbReference type="InterPro" id="IPR011600">
    <property type="entry name" value="Pept_C14_caspase"/>
</dbReference>
<dbReference type="InterPro" id="IPR001309">
    <property type="entry name" value="Pept_C14_p20"/>
</dbReference>
<dbReference type="InterPro" id="IPR033139">
    <property type="entry name" value="Caspase_cys_AS"/>
</dbReference>
<evidence type="ECO:0000256" key="3">
    <source>
        <dbReference type="ARBA" id="ARBA00022703"/>
    </source>
</evidence>
<organism evidence="12 13">
    <name type="scientific">Orchesella dallaii</name>
    <dbReference type="NCBI Taxonomy" id="48710"/>
    <lineage>
        <taxon>Eukaryota</taxon>
        <taxon>Metazoa</taxon>
        <taxon>Ecdysozoa</taxon>
        <taxon>Arthropoda</taxon>
        <taxon>Hexapoda</taxon>
        <taxon>Collembola</taxon>
        <taxon>Entomobryomorpha</taxon>
        <taxon>Entomobryoidea</taxon>
        <taxon>Orchesellidae</taxon>
        <taxon>Orchesellinae</taxon>
        <taxon>Orchesella</taxon>
    </lineage>
</organism>
<dbReference type="InterPro" id="IPR011029">
    <property type="entry name" value="DEATH-like_dom_sf"/>
</dbReference>
<comment type="caution">
    <text evidence="12">The sequence shown here is derived from an EMBL/GenBank/DDBJ whole genome shotgun (WGS) entry which is preliminary data.</text>
</comment>
<feature type="domain" description="CARD" evidence="11">
    <location>
        <begin position="1"/>
        <end position="77"/>
    </location>
</feature>
<dbReference type="SMART" id="SM00114">
    <property type="entry name" value="CARD"/>
    <property type="match status" value="1"/>
</dbReference>
<evidence type="ECO:0000313" key="12">
    <source>
        <dbReference type="EMBL" id="CAL8094579.1"/>
    </source>
</evidence>
<protein>
    <recommendedName>
        <fullName evidence="14">Caspase Dronc</fullName>
    </recommendedName>
</protein>
<dbReference type="SUPFAM" id="SSF47986">
    <property type="entry name" value="DEATH domain"/>
    <property type="match status" value="1"/>
</dbReference>
<feature type="domain" description="Caspase family p10" evidence="9">
    <location>
        <begin position="391"/>
        <end position="479"/>
    </location>
</feature>
<name>A0ABP1Q9G4_9HEXA</name>
<evidence type="ECO:0000256" key="5">
    <source>
        <dbReference type="ARBA" id="ARBA00022807"/>
    </source>
</evidence>